<protein>
    <submittedName>
        <fullName evidence="1">Uncharacterized protein</fullName>
    </submittedName>
</protein>
<organism evidence="1 2">
    <name type="scientific">Tetranychus urticae</name>
    <name type="common">Two-spotted spider mite</name>
    <dbReference type="NCBI Taxonomy" id="32264"/>
    <lineage>
        <taxon>Eukaryota</taxon>
        <taxon>Metazoa</taxon>
        <taxon>Ecdysozoa</taxon>
        <taxon>Arthropoda</taxon>
        <taxon>Chelicerata</taxon>
        <taxon>Arachnida</taxon>
        <taxon>Acari</taxon>
        <taxon>Acariformes</taxon>
        <taxon>Trombidiformes</taxon>
        <taxon>Prostigmata</taxon>
        <taxon>Eleutherengona</taxon>
        <taxon>Raphignathae</taxon>
        <taxon>Tetranychoidea</taxon>
        <taxon>Tetranychidae</taxon>
        <taxon>Tetranychus</taxon>
    </lineage>
</organism>
<reference evidence="2" key="1">
    <citation type="submission" date="2011-08" db="EMBL/GenBank/DDBJ databases">
        <authorList>
            <person name="Rombauts S."/>
        </authorList>
    </citation>
    <scope>NUCLEOTIDE SEQUENCE</scope>
    <source>
        <strain evidence="2">London</strain>
    </source>
</reference>
<keyword evidence="2" id="KW-1185">Reference proteome</keyword>
<accession>T1KIA4</accession>
<sequence length="23" mass="2696">MKSYCSVIYCLQTKHVIGCFRIC</sequence>
<dbReference type="AlphaFoldDB" id="T1KIA4"/>
<dbReference type="Proteomes" id="UP000015104">
    <property type="component" value="Unassembled WGS sequence"/>
</dbReference>
<evidence type="ECO:0000313" key="1">
    <source>
        <dbReference type="EnsemblMetazoa" id="tetur12g00640.1"/>
    </source>
</evidence>
<name>T1KIA4_TETUR</name>
<proteinExistence type="predicted"/>
<dbReference type="EMBL" id="CAEY01000111">
    <property type="status" value="NOT_ANNOTATED_CDS"/>
    <property type="molecule type" value="Genomic_DNA"/>
</dbReference>
<dbReference type="HOGENOM" id="CLU_3423466_0_0_1"/>
<dbReference type="EnsemblMetazoa" id="tetur12g00640.1">
    <property type="protein sequence ID" value="tetur12g00640.1"/>
    <property type="gene ID" value="tetur12g00640"/>
</dbReference>
<evidence type="ECO:0000313" key="2">
    <source>
        <dbReference type="Proteomes" id="UP000015104"/>
    </source>
</evidence>
<reference evidence="1" key="2">
    <citation type="submission" date="2015-06" db="UniProtKB">
        <authorList>
            <consortium name="EnsemblMetazoa"/>
        </authorList>
    </citation>
    <scope>IDENTIFICATION</scope>
</reference>